<dbReference type="STRING" id="28743.ENSCVAP00000010552"/>
<protein>
    <submittedName>
        <fullName evidence="4">Dynein axonemal intermediate chain 3</fullName>
    </submittedName>
</protein>
<dbReference type="GO" id="GO:0045504">
    <property type="term" value="F:dynein heavy chain binding"/>
    <property type="evidence" value="ECO:0007669"/>
    <property type="project" value="TreeGrafter"/>
</dbReference>
<keyword evidence="2" id="KW-0853">WD repeat</keyword>
<dbReference type="SUPFAM" id="SSF50978">
    <property type="entry name" value="WD40 repeat-like"/>
    <property type="match status" value="1"/>
</dbReference>
<dbReference type="GO" id="GO:0060294">
    <property type="term" value="P:cilium movement involved in cell motility"/>
    <property type="evidence" value="ECO:0007669"/>
    <property type="project" value="TreeGrafter"/>
</dbReference>
<dbReference type="GO" id="GO:0036156">
    <property type="term" value="C:inner dynein arm"/>
    <property type="evidence" value="ECO:0007669"/>
    <property type="project" value="TreeGrafter"/>
</dbReference>
<sequence length="678" mass="78300">MLNFLQPDGIFPLVLTSATQELFDCCADKDVTKKSPHKLLKKDDILQDIKTRAAESDFTPVKEIVLDYPEEEILLVFDADFTHGQNFYLVLAPEAKDILKPLDTTSDVFEAEVKKTPPPKQWISLGSEKEIEGPLKESRGKAMHNYKTHISTVNSNIKNAFILWSYNDNKKSCFLILYRNTQNNMDAQYNPREFSNEEKEKILQDESLKNILATQTPREKQSERTALLELEPALIIFWSFFDPYHPQLLLECPDEILAFEFCPSNPNIIAGGCVNGKVVLWDISAHVNYLQDLNDNKVNRTPVVPYCVESENKSSHRAPITDLQWLPPTFQVWKINTVTVKLQVFFYIFRFQSFNLIFLYSTLRFWDVRCKDLEPPETTYSIPGMFQHLTSSWKPFFTVLLPLGVNLKDIFLRDLFCDESHIVCCVFHHKKGEIVYTDWKMETKGSSRPNSKLFNILCLFFTRSPFFKDIILTTGGLNFAIWKEGVMKGPLVVSKKYEQECTAGCWSLSQPAVFFIGKEDGSVEEWDLLKKNSKPAQLIPHISKGKITCMKPWAVSVAQNPNTMQSSFTSSRNMQQVNDYDFVNHVVIHTMLCYLQIESMKKYIDRHTEYVESDEVLTKKTKEVEELKKKMVRSFSVLNQWFYLCGNLNTNIGVLSTYNTEACPFTLSCQKVMKLIFF</sequence>
<name>A0A3Q2CXE9_CYPVA</name>
<dbReference type="GeneTree" id="ENSGT00940000156924"/>
<dbReference type="AlphaFoldDB" id="A0A3Q2CXE9"/>
<dbReference type="PANTHER" id="PTHR12442:SF5">
    <property type="entry name" value="DYNEIN AXONEMAL INTERMEDIATE CHAIN 3"/>
    <property type="match status" value="1"/>
</dbReference>
<evidence type="ECO:0000313" key="5">
    <source>
        <dbReference type="Proteomes" id="UP000265020"/>
    </source>
</evidence>
<reference evidence="4" key="2">
    <citation type="submission" date="2025-09" db="UniProtKB">
        <authorList>
            <consortium name="Ensembl"/>
        </authorList>
    </citation>
    <scope>IDENTIFICATION</scope>
</reference>
<accession>A0A3Q2CXE9</accession>
<dbReference type="Proteomes" id="UP000265020">
    <property type="component" value="Unassembled WGS sequence"/>
</dbReference>
<dbReference type="Gene3D" id="2.130.10.10">
    <property type="entry name" value="YVTN repeat-like/Quinoprotein amine dehydrogenase"/>
    <property type="match status" value="1"/>
</dbReference>
<reference evidence="4" key="1">
    <citation type="submission" date="2025-08" db="UniProtKB">
        <authorList>
            <consortium name="Ensembl"/>
        </authorList>
    </citation>
    <scope>IDENTIFICATION</scope>
</reference>
<dbReference type="InterPro" id="IPR050687">
    <property type="entry name" value="Dynein_IC"/>
</dbReference>
<evidence type="ECO:0000256" key="3">
    <source>
        <dbReference type="ARBA" id="ARBA00022737"/>
    </source>
</evidence>
<dbReference type="GO" id="GO:0045503">
    <property type="term" value="F:dynein light chain binding"/>
    <property type="evidence" value="ECO:0007669"/>
    <property type="project" value="TreeGrafter"/>
</dbReference>
<dbReference type="PANTHER" id="PTHR12442">
    <property type="entry name" value="DYNEIN INTERMEDIATE CHAIN"/>
    <property type="match status" value="1"/>
</dbReference>
<dbReference type="InterPro" id="IPR036322">
    <property type="entry name" value="WD40_repeat_dom_sf"/>
</dbReference>
<dbReference type="OMA" id="EPMLTHH"/>
<keyword evidence="5" id="KW-1185">Reference proteome</keyword>
<dbReference type="GO" id="GO:0036159">
    <property type="term" value="P:inner dynein arm assembly"/>
    <property type="evidence" value="ECO:0007669"/>
    <property type="project" value="TreeGrafter"/>
</dbReference>
<keyword evidence="1" id="KW-0963">Cytoplasm</keyword>
<evidence type="ECO:0000256" key="1">
    <source>
        <dbReference type="ARBA" id="ARBA00022490"/>
    </source>
</evidence>
<organism evidence="4 5">
    <name type="scientific">Cyprinodon variegatus</name>
    <name type="common">Sheepshead minnow</name>
    <dbReference type="NCBI Taxonomy" id="28743"/>
    <lineage>
        <taxon>Eukaryota</taxon>
        <taxon>Metazoa</taxon>
        <taxon>Chordata</taxon>
        <taxon>Craniata</taxon>
        <taxon>Vertebrata</taxon>
        <taxon>Euteleostomi</taxon>
        <taxon>Actinopterygii</taxon>
        <taxon>Neopterygii</taxon>
        <taxon>Teleostei</taxon>
        <taxon>Neoteleostei</taxon>
        <taxon>Acanthomorphata</taxon>
        <taxon>Ovalentaria</taxon>
        <taxon>Atherinomorphae</taxon>
        <taxon>Cyprinodontiformes</taxon>
        <taxon>Cyprinodontidae</taxon>
        <taxon>Cyprinodon</taxon>
    </lineage>
</organism>
<keyword evidence="3" id="KW-0677">Repeat</keyword>
<evidence type="ECO:0000256" key="2">
    <source>
        <dbReference type="ARBA" id="ARBA00022574"/>
    </source>
</evidence>
<dbReference type="InterPro" id="IPR015943">
    <property type="entry name" value="WD40/YVTN_repeat-like_dom_sf"/>
</dbReference>
<proteinExistence type="predicted"/>
<dbReference type="Ensembl" id="ENSCVAT00000029597.1">
    <property type="protein sequence ID" value="ENSCVAP00000010552.1"/>
    <property type="gene ID" value="ENSCVAG00000012783.1"/>
</dbReference>
<evidence type="ECO:0000313" key="4">
    <source>
        <dbReference type="Ensembl" id="ENSCVAP00000010552.1"/>
    </source>
</evidence>